<dbReference type="InterPro" id="IPR051913">
    <property type="entry name" value="GH2_Domain-Containing"/>
</dbReference>
<dbReference type="SUPFAM" id="SSF49785">
    <property type="entry name" value="Galactose-binding domain-like"/>
    <property type="match status" value="1"/>
</dbReference>
<dbReference type="InterPro" id="IPR006102">
    <property type="entry name" value="Ig-like_GH2"/>
</dbReference>
<keyword evidence="2" id="KW-0378">Hydrolase</keyword>
<dbReference type="PANTHER" id="PTHR42732">
    <property type="entry name" value="BETA-GALACTOSIDASE"/>
    <property type="match status" value="1"/>
</dbReference>
<dbReference type="Gene3D" id="3.20.20.80">
    <property type="entry name" value="Glycosidases"/>
    <property type="match status" value="1"/>
</dbReference>
<evidence type="ECO:0000256" key="1">
    <source>
        <dbReference type="ARBA" id="ARBA00007401"/>
    </source>
</evidence>
<evidence type="ECO:0000259" key="6">
    <source>
        <dbReference type="Pfam" id="PF02836"/>
    </source>
</evidence>
<dbReference type="SUPFAM" id="SSF51445">
    <property type="entry name" value="(Trans)glycosidases"/>
    <property type="match status" value="1"/>
</dbReference>
<proteinExistence type="inferred from homology"/>
<protein>
    <submittedName>
        <fullName evidence="8">Beta-glucuronidase</fullName>
    </submittedName>
</protein>
<evidence type="ECO:0000259" key="7">
    <source>
        <dbReference type="Pfam" id="PF02837"/>
    </source>
</evidence>
<evidence type="ECO:0000259" key="5">
    <source>
        <dbReference type="Pfam" id="PF00703"/>
    </source>
</evidence>
<dbReference type="InterPro" id="IPR023232">
    <property type="entry name" value="Glyco_hydro_2_AS"/>
</dbReference>
<evidence type="ECO:0000313" key="9">
    <source>
        <dbReference type="Proteomes" id="UP000628448"/>
    </source>
</evidence>
<comment type="caution">
    <text evidence="8">The sequence shown here is derived from an EMBL/GenBank/DDBJ whole genome shotgun (WGS) entry which is preliminary data.</text>
</comment>
<dbReference type="InterPro" id="IPR017853">
    <property type="entry name" value="GH"/>
</dbReference>
<dbReference type="Pfam" id="PF02836">
    <property type="entry name" value="Glyco_hydro_2_C"/>
    <property type="match status" value="1"/>
</dbReference>
<dbReference type="Pfam" id="PF02837">
    <property type="entry name" value="Glyco_hydro_2_N"/>
    <property type="match status" value="1"/>
</dbReference>
<name>A0A931GZ64_9BACT</name>
<dbReference type="GO" id="GO:0004553">
    <property type="term" value="F:hydrolase activity, hydrolyzing O-glycosyl compounds"/>
    <property type="evidence" value="ECO:0007669"/>
    <property type="project" value="InterPro"/>
</dbReference>
<dbReference type="InterPro" id="IPR006104">
    <property type="entry name" value="Glyco_hydro_2_N"/>
</dbReference>
<dbReference type="InterPro" id="IPR008979">
    <property type="entry name" value="Galactose-bd-like_sf"/>
</dbReference>
<feature type="domain" description="Glycoside hydrolase family 2 catalytic" evidence="6">
    <location>
        <begin position="300"/>
        <end position="535"/>
    </location>
</feature>
<evidence type="ECO:0000256" key="2">
    <source>
        <dbReference type="ARBA" id="ARBA00022801"/>
    </source>
</evidence>
<feature type="chain" id="PRO_5036951054" evidence="4">
    <location>
        <begin position="31"/>
        <end position="603"/>
    </location>
</feature>
<dbReference type="GO" id="GO:0005975">
    <property type="term" value="P:carbohydrate metabolic process"/>
    <property type="evidence" value="ECO:0007669"/>
    <property type="project" value="InterPro"/>
</dbReference>
<dbReference type="PANTHER" id="PTHR42732:SF1">
    <property type="entry name" value="BETA-MANNOSIDASE"/>
    <property type="match status" value="1"/>
</dbReference>
<dbReference type="AlphaFoldDB" id="A0A931GZ64"/>
<dbReference type="InterPro" id="IPR006101">
    <property type="entry name" value="Glyco_hydro_2"/>
</dbReference>
<dbReference type="Gene3D" id="2.60.40.10">
    <property type="entry name" value="Immunoglobulins"/>
    <property type="match status" value="1"/>
</dbReference>
<organism evidence="8 9">
    <name type="scientific">Panacibacter microcysteis</name>
    <dbReference type="NCBI Taxonomy" id="2793269"/>
    <lineage>
        <taxon>Bacteria</taxon>
        <taxon>Pseudomonadati</taxon>
        <taxon>Bacteroidota</taxon>
        <taxon>Chitinophagia</taxon>
        <taxon>Chitinophagales</taxon>
        <taxon>Chitinophagaceae</taxon>
        <taxon>Panacibacter</taxon>
    </lineage>
</organism>
<dbReference type="InterPro" id="IPR013783">
    <property type="entry name" value="Ig-like_fold"/>
</dbReference>
<evidence type="ECO:0000256" key="4">
    <source>
        <dbReference type="SAM" id="SignalP"/>
    </source>
</evidence>
<gene>
    <name evidence="8" type="ORF">I5907_17590</name>
</gene>
<dbReference type="Gene3D" id="2.60.120.260">
    <property type="entry name" value="Galactose-binding domain-like"/>
    <property type="match status" value="1"/>
</dbReference>
<dbReference type="InterPro" id="IPR036156">
    <property type="entry name" value="Beta-gal/glucu_dom_sf"/>
</dbReference>
<reference evidence="8" key="1">
    <citation type="submission" date="2020-11" db="EMBL/GenBank/DDBJ databases">
        <title>Bacterial whole genome sequence for Panacibacter sp. DH6.</title>
        <authorList>
            <person name="Le V."/>
            <person name="Ko S."/>
            <person name="Ahn C.-Y."/>
            <person name="Oh H.-M."/>
        </authorList>
    </citation>
    <scope>NUCLEOTIDE SEQUENCE</scope>
    <source>
        <strain evidence="8">DH6</strain>
    </source>
</reference>
<evidence type="ECO:0000313" key="8">
    <source>
        <dbReference type="EMBL" id="MBG9378056.1"/>
    </source>
</evidence>
<dbReference type="PROSITE" id="PS00608">
    <property type="entry name" value="GLYCOSYL_HYDROL_F2_2"/>
    <property type="match status" value="1"/>
</dbReference>
<dbReference type="EMBL" id="JADWYR010000002">
    <property type="protein sequence ID" value="MBG9378056.1"/>
    <property type="molecule type" value="Genomic_DNA"/>
</dbReference>
<dbReference type="PRINTS" id="PR00132">
    <property type="entry name" value="GLHYDRLASE2"/>
</dbReference>
<keyword evidence="4" id="KW-0732">Signal</keyword>
<comment type="similarity">
    <text evidence="1">Belongs to the glycosyl hydrolase 2 family.</text>
</comment>
<dbReference type="InterPro" id="IPR006103">
    <property type="entry name" value="Glyco_hydro_2_cat"/>
</dbReference>
<keyword evidence="3" id="KW-0326">Glycosidase</keyword>
<feature type="domain" description="Glycoside hydrolase family 2 immunoglobulin-like beta-sandwich" evidence="5">
    <location>
        <begin position="226"/>
        <end position="297"/>
    </location>
</feature>
<dbReference type="Pfam" id="PF00703">
    <property type="entry name" value="Glyco_hydro_2"/>
    <property type="match status" value="1"/>
</dbReference>
<sequence length="603" mass="69700">MAHFFKHIMKKSILLFCGIFMLLANLSAQVNFNIIQNIKGRNITNLDGKWHYIVDPYNTGDERKFFMNKQQENDSELLEYDFSTAPTINVPGDWNSQKEELKYYEGIVWFQRDFVAHPQNGKRYFLNFGAANYKAEVYLNGRLLGSHEGGFTPFQFEISDKIADGDNFIVVKTDNTRYAENVPSDNYDWWNYGGITRDVVLAETNETYVNDYSLQLTQDMKNLTGYVQLKGMQTSQEITVQVLEANLQIKIPTNSSGRATFIFPIKNVELWTPENPQLYTIKIFANTDTATDRIGFRTIETRGKDILLNGKSIFLRGVCLHEENPFIPGKPRSKADLKMLLSWAKELNCNYVRLAHYPHNEYVSHLADEMGLLLWEEIPVYWNVEFNNGITYENAKQQMSELIYRDKNRASVIIWSIGNETPNTDTRLKFMSDLADHVRRMDTTRLVSAALLGGIDSTNTFRLSDNLADKLDIISFNEYIGWYGQNAADIPQYRFDVMADKPVVVSEFGAEALGGFYADSATRFSEEMQELFYKNQLKLISSIPALRGTSPWILVDFRSPKRLNPIYQEGWNRKGLYTETGKKKKAFFVMKAWYDAQEKKYRK</sequence>
<feature type="domain" description="Glycosyl hydrolases family 2 sugar binding" evidence="7">
    <location>
        <begin position="44"/>
        <end position="203"/>
    </location>
</feature>
<evidence type="ECO:0000256" key="3">
    <source>
        <dbReference type="ARBA" id="ARBA00023295"/>
    </source>
</evidence>
<keyword evidence="9" id="KW-1185">Reference proteome</keyword>
<dbReference type="Proteomes" id="UP000628448">
    <property type="component" value="Unassembled WGS sequence"/>
</dbReference>
<dbReference type="SUPFAM" id="SSF49303">
    <property type="entry name" value="beta-Galactosidase/glucuronidase domain"/>
    <property type="match status" value="1"/>
</dbReference>
<feature type="signal peptide" evidence="4">
    <location>
        <begin position="1"/>
        <end position="30"/>
    </location>
</feature>
<accession>A0A931GZ64</accession>